<sequence>MSFLLSFYSSLLGFGFRYLSVYHHQLLSRCEPLSAPGLRLRTPFDFDYLFHGDVDECNATDARTHELQISGPGYLVLLEFVGGNPHPQVSWPIPYQVPEQFEFQIGRTLRPNSAHIINLLIRQVSKSLAKVVFVLSLCGAAVRIRRRIA</sequence>
<gene>
    <name evidence="1" type="ORF">FIBSPDRAFT_427675</name>
</gene>
<organism evidence="1">
    <name type="scientific">Athelia psychrophila</name>
    <dbReference type="NCBI Taxonomy" id="1759441"/>
    <lineage>
        <taxon>Eukaryota</taxon>
        <taxon>Fungi</taxon>
        <taxon>Dikarya</taxon>
        <taxon>Basidiomycota</taxon>
        <taxon>Agaricomycotina</taxon>
        <taxon>Agaricomycetes</taxon>
        <taxon>Agaricomycetidae</taxon>
        <taxon>Atheliales</taxon>
        <taxon>Atheliaceae</taxon>
        <taxon>Athelia</taxon>
    </lineage>
</organism>
<proteinExistence type="predicted"/>
<dbReference type="EMBL" id="KV417527">
    <property type="protein sequence ID" value="KZP24303.1"/>
    <property type="molecule type" value="Genomic_DNA"/>
</dbReference>
<dbReference type="AlphaFoldDB" id="A0A166MTL6"/>
<evidence type="ECO:0000313" key="1">
    <source>
        <dbReference type="EMBL" id="KZP24303.1"/>
    </source>
</evidence>
<protein>
    <submittedName>
        <fullName evidence="1">Uncharacterized protein</fullName>
    </submittedName>
</protein>
<reference evidence="1" key="1">
    <citation type="journal article" date="2016" name="Mol. Biol. Evol.">
        <title>Comparative Genomics of Early-Diverging Mushroom-Forming Fungi Provides Insights into the Origins of Lignocellulose Decay Capabilities.</title>
        <authorList>
            <person name="Nagy L.G."/>
            <person name="Riley R."/>
            <person name="Tritt A."/>
            <person name="Adam C."/>
            <person name="Daum C."/>
            <person name="Floudas D."/>
            <person name="Sun H."/>
            <person name="Yadav J.S."/>
            <person name="Pangilinan J."/>
            <person name="Larsson K.H."/>
            <person name="Matsuura K."/>
            <person name="Barry K."/>
            <person name="Labutti K."/>
            <person name="Kuo R."/>
            <person name="Ohm R.A."/>
            <person name="Bhattacharya S.S."/>
            <person name="Shirouzu T."/>
            <person name="Yoshinaga Y."/>
            <person name="Martin F.M."/>
            <person name="Grigoriev I.V."/>
            <person name="Hibbett D.S."/>
        </authorList>
    </citation>
    <scope>NUCLEOTIDE SEQUENCE [LARGE SCALE GENOMIC DNA]</scope>
    <source>
        <strain evidence="1">CBS 109695</strain>
    </source>
</reference>
<name>A0A166MTL6_9AGAM</name>
<accession>A0A166MTL6</accession>